<evidence type="ECO:0000256" key="1">
    <source>
        <dbReference type="SAM" id="MobiDB-lite"/>
    </source>
</evidence>
<keyword evidence="3" id="KW-1185">Reference proteome</keyword>
<dbReference type="EMBL" id="MU827343">
    <property type="protein sequence ID" value="KAJ7352974.1"/>
    <property type="molecule type" value="Genomic_DNA"/>
</dbReference>
<proteinExistence type="predicted"/>
<gene>
    <name evidence="2" type="ORF">OS493_032913</name>
</gene>
<dbReference type="Proteomes" id="UP001163046">
    <property type="component" value="Unassembled WGS sequence"/>
</dbReference>
<reference evidence="2" key="1">
    <citation type="submission" date="2023-01" db="EMBL/GenBank/DDBJ databases">
        <title>Genome assembly of the deep-sea coral Lophelia pertusa.</title>
        <authorList>
            <person name="Herrera S."/>
            <person name="Cordes E."/>
        </authorList>
    </citation>
    <scope>NUCLEOTIDE SEQUENCE</scope>
    <source>
        <strain evidence="2">USNM1676648</strain>
        <tissue evidence="2">Polyp</tissue>
    </source>
</reference>
<name>A0A9W9YKM7_9CNID</name>
<feature type="compositionally biased region" description="Polar residues" evidence="1">
    <location>
        <begin position="1"/>
        <end position="10"/>
    </location>
</feature>
<protein>
    <submittedName>
        <fullName evidence="2">Uncharacterized protein</fullName>
    </submittedName>
</protein>
<feature type="compositionally biased region" description="Basic and acidic residues" evidence="1">
    <location>
        <begin position="19"/>
        <end position="28"/>
    </location>
</feature>
<feature type="region of interest" description="Disordered" evidence="1">
    <location>
        <begin position="1"/>
        <end position="28"/>
    </location>
</feature>
<organism evidence="2 3">
    <name type="scientific">Desmophyllum pertusum</name>
    <dbReference type="NCBI Taxonomy" id="174260"/>
    <lineage>
        <taxon>Eukaryota</taxon>
        <taxon>Metazoa</taxon>
        <taxon>Cnidaria</taxon>
        <taxon>Anthozoa</taxon>
        <taxon>Hexacorallia</taxon>
        <taxon>Scleractinia</taxon>
        <taxon>Caryophylliina</taxon>
        <taxon>Caryophylliidae</taxon>
        <taxon>Desmophyllum</taxon>
    </lineage>
</organism>
<dbReference type="AlphaFoldDB" id="A0A9W9YKM7"/>
<evidence type="ECO:0000313" key="3">
    <source>
        <dbReference type="Proteomes" id="UP001163046"/>
    </source>
</evidence>
<accession>A0A9W9YKM7</accession>
<evidence type="ECO:0000313" key="2">
    <source>
        <dbReference type="EMBL" id="KAJ7352974.1"/>
    </source>
</evidence>
<sequence length="126" mass="13892">MEASFDTSSAIEKRKRKRGQSDDYCRDISEPSRKSMRCLLKSDLPTDAINVAVPEVEKYKRKHSRNRAKRSRITQLADKAVSTVTETVESNVTADMTSSEGSIGVEDLNVAVTRPITCSDSSVPAP</sequence>
<comment type="caution">
    <text evidence="2">The sequence shown here is derived from an EMBL/GenBank/DDBJ whole genome shotgun (WGS) entry which is preliminary data.</text>
</comment>